<feature type="binding site" evidence="5">
    <location>
        <position position="284"/>
    </location>
    <ligand>
        <name>Fe cation</name>
        <dbReference type="ChEBI" id="CHEBI:24875"/>
        <note>catalytic</note>
    </ligand>
</feature>
<organism evidence="6 7">
    <name type="scientific">Gigaspora rosea</name>
    <dbReference type="NCBI Taxonomy" id="44941"/>
    <lineage>
        <taxon>Eukaryota</taxon>
        <taxon>Fungi</taxon>
        <taxon>Fungi incertae sedis</taxon>
        <taxon>Mucoromycota</taxon>
        <taxon>Glomeromycotina</taxon>
        <taxon>Glomeromycetes</taxon>
        <taxon>Diversisporales</taxon>
        <taxon>Gigasporaceae</taxon>
        <taxon>Gigaspora</taxon>
    </lineage>
</organism>
<sequence>MSELNISNPPKIIATDGIAQIEVFSANEPNTNELPYCKGFVNGTETSKLTDLIVKGSLPSWLKVEFFTVGPATFDIKYTKMVGTEEGYESATATFSMGHWFDGLPLVNRFAIDGATNKINYRSKLTCKKYEEKIRDNHGLVTKHPFSLFKTHPNQTPLAKLMGTKRTTKPGLEPCSANISVNYPFNKPGEKPKIYCQNHASQVVELDAYDLTPTRLFSWDELDPTIKGDHASPHSHFDETTGELINFTMEYHTAGTAYNFFSVSLNNPNGQLIGSVTAKMSYVHSFGVTPKFIILVLFPYYGKGSGFNFTWSDNILESFEFDQNEPTLFHVISRQKKQHVATYKSDPCFAFHQINAFEDDNDNLYLDIACYDNSEILNDFELENLRKGLSKRLQMTEVRRFILRNIQQESTKFATIPQPSRRGSLLTSIFWSRSTNQDSPWPIADYVRCADSTLELPRINPRFQRLRYRYVYGIGLSAKAAGQENQIWDSLIKCDLDVKEVVAMWGSDNCYPSEAVFVPHPGKDCEEDEGVLLSIVFDGGNNKSFLLVLDARTMSELVRAYLPQVVPLSFGHGAFKRIGD</sequence>
<reference evidence="6 7" key="1">
    <citation type="submission" date="2018-06" db="EMBL/GenBank/DDBJ databases">
        <title>Comparative genomics reveals the genomic features of Rhizophagus irregularis, R. cerebriforme, R. diaphanum and Gigaspora rosea, and their symbiotic lifestyle signature.</title>
        <authorList>
            <person name="Morin E."/>
            <person name="San Clemente H."/>
            <person name="Chen E.C.H."/>
            <person name="De La Providencia I."/>
            <person name="Hainaut M."/>
            <person name="Kuo A."/>
            <person name="Kohler A."/>
            <person name="Murat C."/>
            <person name="Tang N."/>
            <person name="Roy S."/>
            <person name="Loubradou J."/>
            <person name="Henrissat B."/>
            <person name="Grigoriev I.V."/>
            <person name="Corradi N."/>
            <person name="Roux C."/>
            <person name="Martin F.M."/>
        </authorList>
    </citation>
    <scope>NUCLEOTIDE SEQUENCE [LARGE SCALE GENOMIC DNA]</scope>
    <source>
        <strain evidence="6 7">DAOM 194757</strain>
    </source>
</reference>
<comment type="cofactor">
    <cofactor evidence="5">
        <name>Fe(2+)</name>
        <dbReference type="ChEBI" id="CHEBI:29033"/>
    </cofactor>
    <text evidence="5">Binds 1 Fe(2+) ion per subunit.</text>
</comment>
<evidence type="ECO:0000313" key="6">
    <source>
        <dbReference type="EMBL" id="RIB14741.1"/>
    </source>
</evidence>
<dbReference type="PANTHER" id="PTHR10543:SF24">
    <property type="entry name" value="CAROTENOID ISOMEROOXYGENASE"/>
    <property type="match status" value="1"/>
</dbReference>
<dbReference type="STRING" id="44941.A0A397UYS4"/>
<comment type="similarity">
    <text evidence="1">Belongs to the carotenoid oxygenase family.</text>
</comment>
<feature type="binding site" evidence="5">
    <location>
        <position position="352"/>
    </location>
    <ligand>
        <name>Fe cation</name>
        <dbReference type="ChEBI" id="CHEBI:24875"/>
        <note>catalytic</note>
    </ligand>
</feature>
<dbReference type="Pfam" id="PF03055">
    <property type="entry name" value="RPE65"/>
    <property type="match status" value="1"/>
</dbReference>
<dbReference type="OrthoDB" id="407010at2759"/>
<evidence type="ECO:0000256" key="3">
    <source>
        <dbReference type="ARBA" id="ARBA00023002"/>
    </source>
</evidence>
<comment type="caution">
    <text evidence="6">The sequence shown here is derived from an EMBL/GenBank/DDBJ whole genome shotgun (WGS) entry which is preliminary data.</text>
</comment>
<dbReference type="GO" id="GO:0016121">
    <property type="term" value="P:carotene catabolic process"/>
    <property type="evidence" value="ECO:0007669"/>
    <property type="project" value="TreeGrafter"/>
</dbReference>
<dbReference type="Proteomes" id="UP000266673">
    <property type="component" value="Unassembled WGS sequence"/>
</dbReference>
<feature type="binding site" evidence="5">
    <location>
        <position position="234"/>
    </location>
    <ligand>
        <name>Fe cation</name>
        <dbReference type="ChEBI" id="CHEBI:24875"/>
        <note>catalytic</note>
    </ligand>
</feature>
<dbReference type="EMBL" id="QKWP01000800">
    <property type="protein sequence ID" value="RIB14741.1"/>
    <property type="molecule type" value="Genomic_DNA"/>
</dbReference>
<keyword evidence="2 5" id="KW-0479">Metal-binding</keyword>
<proteinExistence type="inferred from homology"/>
<keyword evidence="7" id="KW-1185">Reference proteome</keyword>
<feature type="binding site" evidence="5">
    <location>
        <position position="572"/>
    </location>
    <ligand>
        <name>Fe cation</name>
        <dbReference type="ChEBI" id="CHEBI:24875"/>
        <note>catalytic</note>
    </ligand>
</feature>
<keyword evidence="4 5" id="KW-0408">Iron</keyword>
<name>A0A397UYS4_9GLOM</name>
<keyword evidence="3" id="KW-0560">Oxidoreductase</keyword>
<accession>A0A397UYS4</accession>
<dbReference type="GO" id="GO:0046872">
    <property type="term" value="F:metal ion binding"/>
    <property type="evidence" value="ECO:0007669"/>
    <property type="project" value="UniProtKB-KW"/>
</dbReference>
<evidence type="ECO:0000313" key="7">
    <source>
        <dbReference type="Proteomes" id="UP000266673"/>
    </source>
</evidence>
<evidence type="ECO:0000256" key="2">
    <source>
        <dbReference type="ARBA" id="ARBA00022723"/>
    </source>
</evidence>
<evidence type="ECO:0000256" key="5">
    <source>
        <dbReference type="PIRSR" id="PIRSR604294-1"/>
    </source>
</evidence>
<protein>
    <submittedName>
        <fullName evidence="6">Carotenoid oxygenase</fullName>
    </submittedName>
</protein>
<dbReference type="InterPro" id="IPR004294">
    <property type="entry name" value="Carotenoid_Oase"/>
</dbReference>
<dbReference type="GO" id="GO:0010436">
    <property type="term" value="F:carotenoid dioxygenase activity"/>
    <property type="evidence" value="ECO:0007669"/>
    <property type="project" value="TreeGrafter"/>
</dbReference>
<evidence type="ECO:0000256" key="4">
    <source>
        <dbReference type="ARBA" id="ARBA00023004"/>
    </source>
</evidence>
<dbReference type="PANTHER" id="PTHR10543">
    <property type="entry name" value="BETA-CAROTENE DIOXYGENASE"/>
    <property type="match status" value="1"/>
</dbReference>
<evidence type="ECO:0000256" key="1">
    <source>
        <dbReference type="ARBA" id="ARBA00006787"/>
    </source>
</evidence>
<gene>
    <name evidence="6" type="ORF">C2G38_2248048</name>
</gene>
<dbReference type="AlphaFoldDB" id="A0A397UYS4"/>